<dbReference type="InterPro" id="IPR004358">
    <property type="entry name" value="Sig_transdc_His_kin-like_C"/>
</dbReference>
<evidence type="ECO:0000313" key="9">
    <source>
        <dbReference type="EMBL" id="PWK53891.1"/>
    </source>
</evidence>
<gene>
    <name evidence="9" type="ORF">C8D97_102281</name>
</gene>
<dbReference type="Pfam" id="PF25487">
    <property type="entry name" value="ETR1_N"/>
    <property type="match status" value="1"/>
</dbReference>
<feature type="transmembrane region" description="Helical" evidence="7">
    <location>
        <begin position="88"/>
        <end position="111"/>
    </location>
</feature>
<dbReference type="AlphaFoldDB" id="A0A316FZ20"/>
<dbReference type="OrthoDB" id="9808408at2"/>
<dbReference type="SUPFAM" id="SSF55874">
    <property type="entry name" value="ATPase domain of HSP90 chaperone/DNA topoisomerase II/histidine kinase"/>
    <property type="match status" value="1"/>
</dbReference>
<evidence type="ECO:0000256" key="5">
    <source>
        <dbReference type="ARBA" id="ARBA00022777"/>
    </source>
</evidence>
<name>A0A316FZ20_9GAMM</name>
<dbReference type="InterPro" id="IPR052162">
    <property type="entry name" value="Sensor_kinase/Photoreceptor"/>
</dbReference>
<comment type="caution">
    <text evidence="9">The sequence shown here is derived from an EMBL/GenBank/DDBJ whole genome shotgun (WGS) entry which is preliminary data.</text>
</comment>
<dbReference type="InterPro" id="IPR058544">
    <property type="entry name" value="ETR1_N"/>
</dbReference>
<feature type="coiled-coil region" evidence="6">
    <location>
        <begin position="133"/>
        <end position="160"/>
    </location>
</feature>
<keyword evidence="4" id="KW-0808">Transferase</keyword>
<dbReference type="EMBL" id="QGGU01000002">
    <property type="protein sequence ID" value="PWK53891.1"/>
    <property type="molecule type" value="Genomic_DNA"/>
</dbReference>
<dbReference type="Gene3D" id="1.10.287.130">
    <property type="match status" value="1"/>
</dbReference>
<keyword evidence="7" id="KW-0812">Transmembrane</keyword>
<dbReference type="InterPro" id="IPR005467">
    <property type="entry name" value="His_kinase_dom"/>
</dbReference>
<protein>
    <recommendedName>
        <fullName evidence="2">histidine kinase</fullName>
        <ecNumber evidence="2">2.7.13.3</ecNumber>
    </recommendedName>
</protein>
<dbReference type="InterPro" id="IPR003594">
    <property type="entry name" value="HATPase_dom"/>
</dbReference>
<evidence type="ECO:0000256" key="4">
    <source>
        <dbReference type="ARBA" id="ARBA00022679"/>
    </source>
</evidence>
<dbReference type="Pfam" id="PF02518">
    <property type="entry name" value="HATPase_c"/>
    <property type="match status" value="1"/>
</dbReference>
<keyword evidence="10" id="KW-1185">Reference proteome</keyword>
<accession>A0A316FZ20</accession>
<dbReference type="CDD" id="cd00082">
    <property type="entry name" value="HisKA"/>
    <property type="match status" value="1"/>
</dbReference>
<reference evidence="9 10" key="1">
    <citation type="submission" date="2018-05" db="EMBL/GenBank/DDBJ databases">
        <title>Genomic Encyclopedia of Type Strains, Phase IV (KMG-IV): sequencing the most valuable type-strain genomes for metagenomic binning, comparative biology and taxonomic classification.</title>
        <authorList>
            <person name="Goeker M."/>
        </authorList>
    </citation>
    <scope>NUCLEOTIDE SEQUENCE [LARGE SCALE GENOMIC DNA]</scope>
    <source>
        <strain evidence="9 10">DSM 25350</strain>
    </source>
</reference>
<comment type="catalytic activity">
    <reaction evidence="1">
        <text>ATP + protein L-histidine = ADP + protein N-phospho-L-histidine.</text>
        <dbReference type="EC" id="2.7.13.3"/>
    </reaction>
</comment>
<dbReference type="RefSeq" id="WP_109761968.1">
    <property type="nucleotide sequence ID" value="NZ_QGGU01000002.1"/>
</dbReference>
<dbReference type="SUPFAM" id="SSF47384">
    <property type="entry name" value="Homodimeric domain of signal transducing histidine kinase"/>
    <property type="match status" value="1"/>
</dbReference>
<dbReference type="Pfam" id="PF00512">
    <property type="entry name" value="HisKA"/>
    <property type="match status" value="1"/>
</dbReference>
<dbReference type="PROSITE" id="PS50109">
    <property type="entry name" value="HIS_KIN"/>
    <property type="match status" value="1"/>
</dbReference>
<evidence type="ECO:0000256" key="3">
    <source>
        <dbReference type="ARBA" id="ARBA00022553"/>
    </source>
</evidence>
<dbReference type="PRINTS" id="PR00344">
    <property type="entry name" value="BCTRLSENSOR"/>
</dbReference>
<dbReference type="EC" id="2.7.13.3" evidence="2"/>
<dbReference type="PANTHER" id="PTHR43304:SF1">
    <property type="entry name" value="PAC DOMAIN-CONTAINING PROTEIN"/>
    <property type="match status" value="1"/>
</dbReference>
<keyword evidence="7" id="KW-1133">Transmembrane helix</keyword>
<feature type="domain" description="Histidine kinase" evidence="8">
    <location>
        <begin position="167"/>
        <end position="385"/>
    </location>
</feature>
<dbReference type="GO" id="GO:0000155">
    <property type="term" value="F:phosphorelay sensor kinase activity"/>
    <property type="evidence" value="ECO:0007669"/>
    <property type="project" value="InterPro"/>
</dbReference>
<dbReference type="InterPro" id="IPR036890">
    <property type="entry name" value="HATPase_C_sf"/>
</dbReference>
<evidence type="ECO:0000256" key="2">
    <source>
        <dbReference type="ARBA" id="ARBA00012438"/>
    </source>
</evidence>
<evidence type="ECO:0000259" key="8">
    <source>
        <dbReference type="PROSITE" id="PS50109"/>
    </source>
</evidence>
<feature type="transmembrane region" description="Helical" evidence="7">
    <location>
        <begin position="26"/>
        <end position="50"/>
    </location>
</feature>
<sequence>MDVLKQVFLGDFMPHGMCYMWKPGLLWLHVSSDSLIFLAYTSIPITLLYILKRRQDLFFSKIMALFVAFVLLCGFTHAIAIWNVWNGAYWFSGAVKSITALVSVATAIALYKLIPALDAIPTVHDLQHQIALRNNKEKELQTQQQLLERYSTELIRSNQELTQFAYVASHDLKSPLRGIRQLNTFIKEDLENAQIDLPESVQQHMKLVDTRINRMNKLLDDLLEYSRVDNIENDIEESIEIVDCNHLTQDLFELVNSKPNFKLSLSDPLPTVLTLKTPLTTVFRNLFDNAIKHHDKDQGVIDVKVEEQDNYYLFTVSDDGPGVAPDYHEKILALFKTLKPRDQVEGSGMGLAMIKKIITRFGGNININSDLGKGMSFSFQWPKETLVRQVFSLNTTQ</sequence>
<feature type="transmembrane region" description="Helical" evidence="7">
    <location>
        <begin position="62"/>
        <end position="82"/>
    </location>
</feature>
<keyword evidence="7" id="KW-0472">Membrane</keyword>
<evidence type="ECO:0000256" key="7">
    <source>
        <dbReference type="SAM" id="Phobius"/>
    </source>
</evidence>
<organism evidence="9 10">
    <name type="scientific">Pleionea mediterranea</name>
    <dbReference type="NCBI Taxonomy" id="523701"/>
    <lineage>
        <taxon>Bacteria</taxon>
        <taxon>Pseudomonadati</taxon>
        <taxon>Pseudomonadota</taxon>
        <taxon>Gammaproteobacteria</taxon>
        <taxon>Oceanospirillales</taxon>
        <taxon>Pleioneaceae</taxon>
        <taxon>Pleionea</taxon>
    </lineage>
</organism>
<evidence type="ECO:0000256" key="6">
    <source>
        <dbReference type="SAM" id="Coils"/>
    </source>
</evidence>
<dbReference type="Gene3D" id="3.30.565.10">
    <property type="entry name" value="Histidine kinase-like ATPase, C-terminal domain"/>
    <property type="match status" value="1"/>
</dbReference>
<dbReference type="Proteomes" id="UP000245790">
    <property type="component" value="Unassembled WGS sequence"/>
</dbReference>
<keyword evidence="5" id="KW-0418">Kinase</keyword>
<keyword evidence="3" id="KW-0597">Phosphoprotein</keyword>
<dbReference type="PANTHER" id="PTHR43304">
    <property type="entry name" value="PHYTOCHROME-LIKE PROTEIN CPH1"/>
    <property type="match status" value="1"/>
</dbReference>
<keyword evidence="6" id="KW-0175">Coiled coil</keyword>
<dbReference type="SMART" id="SM00388">
    <property type="entry name" value="HisKA"/>
    <property type="match status" value="1"/>
</dbReference>
<evidence type="ECO:0000313" key="10">
    <source>
        <dbReference type="Proteomes" id="UP000245790"/>
    </source>
</evidence>
<proteinExistence type="predicted"/>
<dbReference type="InterPro" id="IPR036097">
    <property type="entry name" value="HisK_dim/P_sf"/>
</dbReference>
<dbReference type="SMART" id="SM00387">
    <property type="entry name" value="HATPase_c"/>
    <property type="match status" value="1"/>
</dbReference>
<dbReference type="InterPro" id="IPR003661">
    <property type="entry name" value="HisK_dim/P_dom"/>
</dbReference>
<evidence type="ECO:0000256" key="1">
    <source>
        <dbReference type="ARBA" id="ARBA00000085"/>
    </source>
</evidence>